<proteinExistence type="inferred from homology"/>
<reference evidence="3" key="2">
    <citation type="submission" date="2013-04" db="UniProtKB">
        <authorList>
            <consortium name="EnsemblPlants"/>
        </authorList>
    </citation>
    <scope>IDENTIFICATION</scope>
</reference>
<dbReference type="AlphaFoldDB" id="J3KWP6"/>
<dbReference type="STRING" id="4533.J3KWP6"/>
<accession>J3KWP6</accession>
<name>J3KWP6_ORYBR</name>
<dbReference type="Pfam" id="PF13561">
    <property type="entry name" value="adh_short_C2"/>
    <property type="match status" value="1"/>
</dbReference>
<keyword evidence="2" id="KW-0560">Oxidoreductase</keyword>
<protein>
    <submittedName>
        <fullName evidence="3">Uncharacterized protein</fullName>
    </submittedName>
</protein>
<dbReference type="Gramene" id="OB01G14020.1">
    <property type="protein sequence ID" value="OB01G14020.1"/>
    <property type="gene ID" value="OB01G14020"/>
</dbReference>
<evidence type="ECO:0000313" key="4">
    <source>
        <dbReference type="Proteomes" id="UP000006038"/>
    </source>
</evidence>
<dbReference type="GO" id="GO:0016491">
    <property type="term" value="F:oxidoreductase activity"/>
    <property type="evidence" value="ECO:0007669"/>
    <property type="project" value="UniProtKB-KW"/>
</dbReference>
<comment type="similarity">
    <text evidence="1">Belongs to the short-chain dehydrogenases/reductases (SDR) family.</text>
</comment>
<dbReference type="InterPro" id="IPR036291">
    <property type="entry name" value="NAD(P)-bd_dom_sf"/>
</dbReference>
<dbReference type="SUPFAM" id="SSF51735">
    <property type="entry name" value="NAD(P)-binding Rossmann-fold domains"/>
    <property type="match status" value="1"/>
</dbReference>
<evidence type="ECO:0000256" key="2">
    <source>
        <dbReference type="ARBA" id="ARBA00023002"/>
    </source>
</evidence>
<evidence type="ECO:0000256" key="1">
    <source>
        <dbReference type="ARBA" id="ARBA00006484"/>
    </source>
</evidence>
<keyword evidence="4" id="KW-1185">Reference proteome</keyword>
<sequence length="110" mass="11781">MAWHDHLDGIVNNVDVVGSLAQRPLDSLNLADFDAVMAINMHGVLARVKHTTRVMVPRCSATSSAWPTSPACSAASPPHLYNVSKSALVSMVSVVAVTVVVSRRLQYTVI</sequence>
<organism evidence="3">
    <name type="scientific">Oryza brachyantha</name>
    <name type="common">malo sina</name>
    <dbReference type="NCBI Taxonomy" id="4533"/>
    <lineage>
        <taxon>Eukaryota</taxon>
        <taxon>Viridiplantae</taxon>
        <taxon>Streptophyta</taxon>
        <taxon>Embryophyta</taxon>
        <taxon>Tracheophyta</taxon>
        <taxon>Spermatophyta</taxon>
        <taxon>Magnoliopsida</taxon>
        <taxon>Liliopsida</taxon>
        <taxon>Poales</taxon>
        <taxon>Poaceae</taxon>
        <taxon>BOP clade</taxon>
        <taxon>Oryzoideae</taxon>
        <taxon>Oryzeae</taxon>
        <taxon>Oryzinae</taxon>
        <taxon>Oryza</taxon>
    </lineage>
</organism>
<dbReference type="PANTHER" id="PTHR43180:SF52">
    <property type="entry name" value="OS07G0664400 PROTEIN"/>
    <property type="match status" value="1"/>
</dbReference>
<dbReference type="HOGENOM" id="CLU_2174867_0_0_1"/>
<dbReference type="Gene3D" id="3.40.50.720">
    <property type="entry name" value="NAD(P)-binding Rossmann-like Domain"/>
    <property type="match status" value="1"/>
</dbReference>
<reference evidence="3" key="1">
    <citation type="journal article" date="2013" name="Nat. Commun.">
        <title>Whole-genome sequencing of Oryza brachyantha reveals mechanisms underlying Oryza genome evolution.</title>
        <authorList>
            <person name="Chen J."/>
            <person name="Huang Q."/>
            <person name="Gao D."/>
            <person name="Wang J."/>
            <person name="Lang Y."/>
            <person name="Liu T."/>
            <person name="Li B."/>
            <person name="Bai Z."/>
            <person name="Luis Goicoechea J."/>
            <person name="Liang C."/>
            <person name="Chen C."/>
            <person name="Zhang W."/>
            <person name="Sun S."/>
            <person name="Liao Y."/>
            <person name="Zhang X."/>
            <person name="Yang L."/>
            <person name="Song C."/>
            <person name="Wang M."/>
            <person name="Shi J."/>
            <person name="Liu G."/>
            <person name="Liu J."/>
            <person name="Zhou H."/>
            <person name="Zhou W."/>
            <person name="Yu Q."/>
            <person name="An N."/>
            <person name="Chen Y."/>
            <person name="Cai Q."/>
            <person name="Wang B."/>
            <person name="Liu B."/>
            <person name="Min J."/>
            <person name="Huang Y."/>
            <person name="Wu H."/>
            <person name="Li Z."/>
            <person name="Zhang Y."/>
            <person name="Yin Y."/>
            <person name="Song W."/>
            <person name="Jiang J."/>
            <person name="Jackson S.A."/>
            <person name="Wing R.A."/>
            <person name="Wang J."/>
            <person name="Chen M."/>
        </authorList>
    </citation>
    <scope>NUCLEOTIDE SEQUENCE [LARGE SCALE GENOMIC DNA]</scope>
    <source>
        <strain evidence="3">cv. IRGC 101232</strain>
    </source>
</reference>
<dbReference type="PANTHER" id="PTHR43180">
    <property type="entry name" value="3-OXOACYL-(ACYL-CARRIER-PROTEIN) REDUCTASE (AFU_ORTHOLOGUE AFUA_6G11210)"/>
    <property type="match status" value="1"/>
</dbReference>
<dbReference type="InterPro" id="IPR002347">
    <property type="entry name" value="SDR_fam"/>
</dbReference>
<dbReference type="EnsemblPlants" id="OB01G14020.1">
    <property type="protein sequence ID" value="OB01G14020.1"/>
    <property type="gene ID" value="OB01G14020"/>
</dbReference>
<dbReference type="Proteomes" id="UP000006038">
    <property type="component" value="Chromosome 1"/>
</dbReference>
<evidence type="ECO:0000313" key="3">
    <source>
        <dbReference type="EnsemblPlants" id="OB01G14020.1"/>
    </source>
</evidence>